<dbReference type="RefSeq" id="WP_153725013.1">
    <property type="nucleotide sequence ID" value="NZ_CP045875.1"/>
</dbReference>
<protein>
    <submittedName>
        <fullName evidence="1">Uncharacterized protein</fullName>
    </submittedName>
</protein>
<name>A0A5Q2N317_9FIRM</name>
<dbReference type="AlphaFoldDB" id="A0A5Q2N317"/>
<gene>
    <name evidence="1" type="ORF">FTV88_1582</name>
</gene>
<organism evidence="1 2">
    <name type="scientific">Heliorestis convoluta</name>
    <dbReference type="NCBI Taxonomy" id="356322"/>
    <lineage>
        <taxon>Bacteria</taxon>
        <taxon>Bacillati</taxon>
        <taxon>Bacillota</taxon>
        <taxon>Clostridia</taxon>
        <taxon>Eubacteriales</taxon>
        <taxon>Heliobacteriaceae</taxon>
        <taxon>Heliorestis</taxon>
    </lineage>
</organism>
<dbReference type="EMBL" id="CP045875">
    <property type="protein sequence ID" value="QGG47682.1"/>
    <property type="molecule type" value="Genomic_DNA"/>
</dbReference>
<accession>A0A5Q2N317</accession>
<dbReference type="KEGG" id="hcv:FTV88_1582"/>
<reference evidence="2" key="1">
    <citation type="submission" date="2019-11" db="EMBL/GenBank/DDBJ databases">
        <title>Genome sequence of Heliorestis convoluta strain HH, an alkaliphilic and minimalistic phototrophic bacterium from a soda lake in Egypt.</title>
        <authorList>
            <person name="Dewey E.D."/>
            <person name="Stokes L.M."/>
            <person name="Burchell B.M."/>
            <person name="Shaffer K.N."/>
            <person name="Huntington A.M."/>
            <person name="Baker J.M."/>
            <person name="Nadendla S."/>
            <person name="Giglio M.G."/>
            <person name="Touchman J.W."/>
            <person name="Blankenship R.E."/>
            <person name="Madigan M.T."/>
            <person name="Sattley W.M."/>
        </authorList>
    </citation>
    <scope>NUCLEOTIDE SEQUENCE [LARGE SCALE GENOMIC DNA]</scope>
    <source>
        <strain evidence="2">HH</strain>
    </source>
</reference>
<evidence type="ECO:0000313" key="2">
    <source>
        <dbReference type="Proteomes" id="UP000366051"/>
    </source>
</evidence>
<dbReference type="Proteomes" id="UP000366051">
    <property type="component" value="Chromosome"/>
</dbReference>
<keyword evidence="2" id="KW-1185">Reference proteome</keyword>
<sequence>MNGNVLDYRKVLSKVEGEARLFVTFMNSLAKDMKPGEERKINVTPSELAYYERLQKKYELLQRWSKNDPRYRKVAS</sequence>
<proteinExistence type="predicted"/>
<evidence type="ECO:0000313" key="1">
    <source>
        <dbReference type="EMBL" id="QGG47682.1"/>
    </source>
</evidence>